<dbReference type="SUPFAM" id="SSF50939">
    <property type="entry name" value="Sialidases"/>
    <property type="match status" value="1"/>
</dbReference>
<dbReference type="PANTHER" id="PTHR10628:SF30">
    <property type="entry name" value="EXO-ALPHA-SIALIDASE"/>
    <property type="match status" value="1"/>
</dbReference>
<dbReference type="GO" id="GO:0006689">
    <property type="term" value="P:ganglioside catabolic process"/>
    <property type="evidence" value="ECO:0007669"/>
    <property type="project" value="TreeGrafter"/>
</dbReference>
<evidence type="ECO:0000313" key="3">
    <source>
        <dbReference type="Proteomes" id="UP000169712"/>
    </source>
</evidence>
<dbReference type="Proteomes" id="UP000169712">
    <property type="component" value="Segment"/>
</dbReference>
<organism evidence="2 3">
    <name type="scientific">South Polar skua adenovirus 1</name>
    <dbReference type="NCBI Taxonomy" id="2848087"/>
    <lineage>
        <taxon>Viruses</taxon>
        <taxon>Varidnaviria</taxon>
        <taxon>Bamfordvirae</taxon>
        <taxon>Preplasmiviricota</taxon>
        <taxon>Polisuviricotina</taxon>
        <taxon>Pharingeaviricetes</taxon>
        <taxon>Rowavirales</taxon>
        <taxon>Adenoviridae</taxon>
        <taxon>Siadenovirus</taxon>
        <taxon>Siadenovirus stercorariidae</taxon>
        <taxon>Skua siadenovirus A</taxon>
    </lineage>
</organism>
<dbReference type="InterPro" id="IPR011040">
    <property type="entry name" value="Sialidase"/>
</dbReference>
<dbReference type="GO" id="GO:0016020">
    <property type="term" value="C:membrane"/>
    <property type="evidence" value="ECO:0007669"/>
    <property type="project" value="TreeGrafter"/>
</dbReference>
<dbReference type="EMBL" id="HM585353">
    <property type="protein sequence ID" value="ADP30811.1"/>
    <property type="molecule type" value="Genomic_DNA"/>
</dbReference>
<dbReference type="InterPro" id="IPR036278">
    <property type="entry name" value="Sialidase_sf"/>
</dbReference>
<keyword evidence="3" id="KW-1185">Reference proteome</keyword>
<dbReference type="Pfam" id="PF13859">
    <property type="entry name" value="BNR_3"/>
    <property type="match status" value="1"/>
</dbReference>
<feature type="domain" description="Sialidase" evidence="1">
    <location>
        <begin position="84"/>
        <end position="389"/>
    </location>
</feature>
<name>G9B6J5_9ADEN</name>
<dbReference type="RefSeq" id="YP_004935928.1">
    <property type="nucleotide sequence ID" value="NC_016437.1"/>
</dbReference>
<protein>
    <submittedName>
        <fullName evidence="2">Sialidase</fullName>
    </submittedName>
</protein>
<dbReference type="Gene3D" id="2.120.10.10">
    <property type="match status" value="1"/>
</dbReference>
<dbReference type="GO" id="GO:0009313">
    <property type="term" value="P:oligosaccharide catabolic process"/>
    <property type="evidence" value="ECO:0007669"/>
    <property type="project" value="TreeGrafter"/>
</dbReference>
<dbReference type="CDD" id="cd15482">
    <property type="entry name" value="Sialidase_non-viral"/>
    <property type="match status" value="1"/>
</dbReference>
<dbReference type="GO" id="GO:0004308">
    <property type="term" value="F:exo-alpha-sialidase activity"/>
    <property type="evidence" value="ECO:0007669"/>
    <property type="project" value="InterPro"/>
</dbReference>
<reference evidence="2 3" key="1">
    <citation type="journal article" date="2012" name="Virology">
        <title>Full genome analysis of a novel adenovirus from the South Polar skua (Catharacta maccormicki) in Antarctica.</title>
        <authorList>
            <person name="Park Y.M."/>
            <person name="Kim J.H."/>
            <person name="Gu S.H."/>
            <person name="Lee S.Y."/>
            <person name="Lee M.G."/>
            <person name="Kang Y.K."/>
            <person name="Kang S.H."/>
            <person name="Kim H.J."/>
            <person name="Song J.W."/>
        </authorList>
    </citation>
    <scope>NUCLEOTIDE SEQUENCE [LARGE SCALE GENOMIC DNA]</scope>
    <source>
        <strain evidence="2">T03</strain>
    </source>
</reference>
<dbReference type="InterPro" id="IPR026856">
    <property type="entry name" value="Sialidase_fam"/>
</dbReference>
<dbReference type="PANTHER" id="PTHR10628">
    <property type="entry name" value="SIALIDASE"/>
    <property type="match status" value="1"/>
</dbReference>
<accession>G9B6J5</accession>
<dbReference type="GeneID" id="11467771"/>
<dbReference type="KEGG" id="vg:11467771"/>
<proteinExistence type="predicted"/>
<evidence type="ECO:0000313" key="2">
    <source>
        <dbReference type="EMBL" id="ADP30811.1"/>
    </source>
</evidence>
<sequence>MDYPFSITASMPKWPVKRTREGSINLEAGPGISLYDGEVQVDSNSTLSYSFGGQVGVNSNIVKPFREQVIFSSGDYGSNVFRIPTIIELQSGLLLAAADIRFDSSDDYHCTSIGLIASDDGGLTWMPRHLFEAPKNTQFSRFLDSCLVQDGSGIVYLFTVYFENSNHIRNVDANYDFVYYTSADDGRTWSNSKSLKFLKKRTENYLFQCPGIGIVMKNGTIVVPIQVWYDNGHFSSIIYSVDGETWIRAAADGTAAVLPPFDTTECQVAEFPVGTLILVCRREGTASSISQRVRVIIYTTDLGSTWYPHATNLTLRQRNPCMASLLKIISPAGEPVLLYCAPLADNINNVEGRSLLTLQYLPLNFTEWVPVGTVLQESSFGYSGLCFSKRFNRLYVVTEEVIERNVASCIVLRDISRFFGALTAPYGQNVNLGYAVTCVEENCSLPGYVDYLRYRIVNGEIWISGALMPPKGGTTKFPDEVSTLFTITIPQGFFVRGWIVVFGTEYDAAFSVVPFLLEYTYTDKVYFKCFAAPPSGPKLSDMKRLYVPACRIAITG</sequence>
<dbReference type="OrthoDB" id="8960at10239"/>
<evidence type="ECO:0000259" key="1">
    <source>
        <dbReference type="Pfam" id="PF13859"/>
    </source>
</evidence>